<gene>
    <name evidence="14" type="ORF">SAMN02745110_00612</name>
</gene>
<feature type="transmembrane region" description="Helical" evidence="13">
    <location>
        <begin position="151"/>
        <end position="170"/>
    </location>
</feature>
<keyword evidence="9 13" id="KW-1133">Transmembrane helix</keyword>
<organism evidence="14 15">
    <name type="scientific">Eubacterium ruminantium</name>
    <dbReference type="NCBI Taxonomy" id="42322"/>
    <lineage>
        <taxon>Bacteria</taxon>
        <taxon>Bacillati</taxon>
        <taxon>Bacillota</taxon>
        <taxon>Clostridia</taxon>
        <taxon>Eubacteriales</taxon>
        <taxon>Eubacteriaceae</taxon>
        <taxon>Eubacterium</taxon>
    </lineage>
</organism>
<feature type="transmembrane region" description="Helical" evidence="13">
    <location>
        <begin position="29"/>
        <end position="52"/>
    </location>
</feature>
<keyword evidence="15" id="KW-1185">Reference proteome</keyword>
<evidence type="ECO:0000256" key="7">
    <source>
        <dbReference type="ARBA" id="ARBA00022475"/>
    </source>
</evidence>
<feature type="transmembrane region" description="Helical" evidence="13">
    <location>
        <begin position="112"/>
        <end position="131"/>
    </location>
</feature>
<dbReference type="RefSeq" id="WP_078786298.1">
    <property type="nucleotide sequence ID" value="NZ_FMTO01000005.1"/>
</dbReference>
<feature type="transmembrane region" description="Helical" evidence="13">
    <location>
        <begin position="441"/>
        <end position="459"/>
    </location>
</feature>
<keyword evidence="5" id="KW-0813">Transport</keyword>
<evidence type="ECO:0000313" key="14">
    <source>
        <dbReference type="EMBL" id="SJZ48472.1"/>
    </source>
</evidence>
<protein>
    <recommendedName>
        <fullName evidence="4">Probable multidrug resistance protein NorM</fullName>
    </recommendedName>
    <alternativeName>
        <fullName evidence="12">Multidrug-efflux transporter</fullName>
    </alternativeName>
</protein>
<evidence type="ECO:0000256" key="8">
    <source>
        <dbReference type="ARBA" id="ARBA00022692"/>
    </source>
</evidence>
<dbReference type="InterPro" id="IPR002528">
    <property type="entry name" value="MATE_fam"/>
</dbReference>
<evidence type="ECO:0000256" key="1">
    <source>
        <dbReference type="ARBA" id="ARBA00003408"/>
    </source>
</evidence>
<dbReference type="InterPro" id="IPR048279">
    <property type="entry name" value="MdtK-like"/>
</dbReference>
<feature type="transmembrane region" description="Helical" evidence="13">
    <location>
        <begin position="489"/>
        <end position="509"/>
    </location>
</feature>
<sequence length="522" mass="56286">MNENIKISKSGKLLMQIRNGETLSTSEKIYLTAVLSFPAILAQIVSIVMQYIDAAMVGHLGENASASIGLISTSTWLVGGTSMAAVSGFSIQVAQAIGAKKYKYARKLMWQSYFIVLGLALILMLGGLIIVPVLPKMLGGSADIVDDAGKYFMIFSLGLPIVAMSRLAGAMLQASGNMKVPGLLNSLVCILDIIFNFFFIFPTDSYKVFGMNITLPGVGLGVMGAAIGTVTAELVVCILMYYFLWGKRSILSKKYIGHEIEEDRGEIYDEEFGNSKKISGKEFNKADLRRAWMLAWPIGLEHIAICGAMVVTTVIVAPLGKVAIAANSFAITAESLCYMPGYGIGDASATLVGQSIGAGRRGTAYSFGKITIAAGMVIMTLTGIIMYIAAPYMIGFLTSVKEIRDLGTSVLRIEAFAEPFYAASIVAAGALRGAGDTLKPFIMNLVSIWGVRLVLAFTLTGRVGKLFGITSGEGIIGKIFRKNYGLKGIWIAMCLELCFRGTIFLIRFIRKKWIPNIKKEDL</sequence>
<accession>A0A1T4L162</accession>
<dbReference type="PANTHER" id="PTHR43298">
    <property type="entry name" value="MULTIDRUG RESISTANCE PROTEIN NORM-RELATED"/>
    <property type="match status" value="1"/>
</dbReference>
<evidence type="ECO:0000256" key="4">
    <source>
        <dbReference type="ARBA" id="ARBA00020268"/>
    </source>
</evidence>
<evidence type="ECO:0000256" key="6">
    <source>
        <dbReference type="ARBA" id="ARBA00022449"/>
    </source>
</evidence>
<keyword evidence="11 13" id="KW-0472">Membrane</keyword>
<evidence type="ECO:0000256" key="9">
    <source>
        <dbReference type="ARBA" id="ARBA00022989"/>
    </source>
</evidence>
<feature type="transmembrane region" description="Helical" evidence="13">
    <location>
        <begin position="221"/>
        <end position="244"/>
    </location>
</feature>
<feature type="transmembrane region" description="Helical" evidence="13">
    <location>
        <begin position="182"/>
        <end position="201"/>
    </location>
</feature>
<evidence type="ECO:0000256" key="12">
    <source>
        <dbReference type="ARBA" id="ARBA00031636"/>
    </source>
</evidence>
<dbReference type="InterPro" id="IPR050222">
    <property type="entry name" value="MATE_MdtK"/>
</dbReference>
<comment type="function">
    <text evidence="1">Multidrug efflux pump.</text>
</comment>
<evidence type="ECO:0000256" key="10">
    <source>
        <dbReference type="ARBA" id="ARBA00023065"/>
    </source>
</evidence>
<evidence type="ECO:0000256" key="11">
    <source>
        <dbReference type="ARBA" id="ARBA00023136"/>
    </source>
</evidence>
<evidence type="ECO:0000256" key="3">
    <source>
        <dbReference type="ARBA" id="ARBA00010199"/>
    </source>
</evidence>
<dbReference type="PANTHER" id="PTHR43298:SF2">
    <property type="entry name" value="FMN_FAD EXPORTER YEEO-RELATED"/>
    <property type="match status" value="1"/>
</dbReference>
<dbReference type="Proteomes" id="UP000189857">
    <property type="component" value="Unassembled WGS sequence"/>
</dbReference>
<reference evidence="14 15" key="1">
    <citation type="submission" date="2017-02" db="EMBL/GenBank/DDBJ databases">
        <authorList>
            <person name="Peterson S.W."/>
        </authorList>
    </citation>
    <scope>NUCLEOTIDE SEQUENCE [LARGE SCALE GENOMIC DNA]</scope>
    <source>
        <strain evidence="14 15">ATCC 17233</strain>
    </source>
</reference>
<dbReference type="Pfam" id="PF01554">
    <property type="entry name" value="MatE"/>
    <property type="match status" value="2"/>
</dbReference>
<feature type="transmembrane region" description="Helical" evidence="13">
    <location>
        <begin position="64"/>
        <end position="91"/>
    </location>
</feature>
<name>A0A1T4L162_9FIRM</name>
<evidence type="ECO:0000256" key="2">
    <source>
        <dbReference type="ARBA" id="ARBA00004651"/>
    </source>
</evidence>
<dbReference type="AlphaFoldDB" id="A0A1T4L162"/>
<keyword evidence="10" id="KW-0406">Ion transport</keyword>
<keyword evidence="8 13" id="KW-0812">Transmembrane</keyword>
<dbReference type="OrthoDB" id="62420at2"/>
<evidence type="ECO:0000256" key="5">
    <source>
        <dbReference type="ARBA" id="ARBA00022448"/>
    </source>
</evidence>
<dbReference type="CDD" id="cd13137">
    <property type="entry name" value="MATE_NorM_like"/>
    <property type="match status" value="1"/>
</dbReference>
<dbReference type="GO" id="GO:0005886">
    <property type="term" value="C:plasma membrane"/>
    <property type="evidence" value="ECO:0007669"/>
    <property type="project" value="UniProtKB-SubCell"/>
</dbReference>
<proteinExistence type="inferred from homology"/>
<feature type="transmembrane region" description="Helical" evidence="13">
    <location>
        <begin position="370"/>
        <end position="395"/>
    </location>
</feature>
<evidence type="ECO:0000313" key="15">
    <source>
        <dbReference type="Proteomes" id="UP000189857"/>
    </source>
</evidence>
<dbReference type="EMBL" id="FUXA01000005">
    <property type="protein sequence ID" value="SJZ48472.1"/>
    <property type="molecule type" value="Genomic_DNA"/>
</dbReference>
<evidence type="ECO:0000256" key="13">
    <source>
        <dbReference type="SAM" id="Phobius"/>
    </source>
</evidence>
<dbReference type="GO" id="GO:0042910">
    <property type="term" value="F:xenobiotic transmembrane transporter activity"/>
    <property type="evidence" value="ECO:0007669"/>
    <property type="project" value="InterPro"/>
</dbReference>
<comment type="similarity">
    <text evidence="3">Belongs to the multi antimicrobial extrusion (MATE) (TC 2.A.66.1) family.</text>
</comment>
<keyword evidence="6" id="KW-0050">Antiport</keyword>
<dbReference type="GO" id="GO:0015297">
    <property type="term" value="F:antiporter activity"/>
    <property type="evidence" value="ECO:0007669"/>
    <property type="project" value="UniProtKB-KW"/>
</dbReference>
<keyword evidence="7" id="KW-1003">Cell membrane</keyword>
<dbReference type="PIRSF" id="PIRSF006603">
    <property type="entry name" value="DinF"/>
    <property type="match status" value="1"/>
</dbReference>
<dbReference type="GO" id="GO:0006811">
    <property type="term" value="P:monoatomic ion transport"/>
    <property type="evidence" value="ECO:0007669"/>
    <property type="project" value="UniProtKB-KW"/>
</dbReference>
<comment type="subcellular location">
    <subcellularLocation>
        <location evidence="2">Cell membrane</location>
        <topology evidence="2">Multi-pass membrane protein</topology>
    </subcellularLocation>
</comment>